<evidence type="ECO:0000256" key="1">
    <source>
        <dbReference type="SAM" id="MobiDB-lite"/>
    </source>
</evidence>
<dbReference type="Proteomes" id="UP001211907">
    <property type="component" value="Unassembled WGS sequence"/>
</dbReference>
<dbReference type="AlphaFoldDB" id="A0AAD5XJ69"/>
<name>A0AAD5XJ69_9FUNG</name>
<sequence>MENSVRKSNAGRKPKSLPANEKERRNLEAQRAYRRRQTEKIAALNGRVSELQKIVDSYAVLNPSDPSGDDALSRSLFSDETEKLNSQNSQLINEKQSIELSAAAFGFCLGCQAEKVRNIIALGQNQLLSAQIAQLQIENQSLKALLNLEIPSFALASPYLPQNIPIDVTRSKFSFSQFQMNIANQSADKLNVEHESTDNFTPPFLKPIINDPQNADLLFLTQNPREIFGSPEIEFAKSGLKAIPSLKDSEYIDSYFCTYVKYQRHIMYSMTTEQDAYPRNIESVDLPQRKFNRMLDPLLDVLQSIPSLRTELAKVKEIYAMFWMKNDEDSLENRSDKIMVGVNQLFDKITNVEDYVKFWQVLGTLSSAKEFSEIFGNFA</sequence>
<protein>
    <recommendedName>
        <fullName evidence="4">BZIP domain-containing protein</fullName>
    </recommendedName>
</protein>
<dbReference type="CDD" id="cd14688">
    <property type="entry name" value="bZIP_YAP"/>
    <property type="match status" value="1"/>
</dbReference>
<reference evidence="2" key="1">
    <citation type="submission" date="2020-05" db="EMBL/GenBank/DDBJ databases">
        <title>Phylogenomic resolution of chytrid fungi.</title>
        <authorList>
            <person name="Stajich J.E."/>
            <person name="Amses K."/>
            <person name="Simmons R."/>
            <person name="Seto K."/>
            <person name="Myers J."/>
            <person name="Bonds A."/>
            <person name="Quandt C.A."/>
            <person name="Barry K."/>
            <person name="Liu P."/>
            <person name="Grigoriev I."/>
            <person name="Longcore J.E."/>
            <person name="James T.Y."/>
        </authorList>
    </citation>
    <scope>NUCLEOTIDE SEQUENCE</scope>
    <source>
        <strain evidence="2">JEL0513</strain>
    </source>
</reference>
<evidence type="ECO:0000313" key="3">
    <source>
        <dbReference type="Proteomes" id="UP001211907"/>
    </source>
</evidence>
<accession>A0AAD5XJ69</accession>
<keyword evidence="3" id="KW-1185">Reference proteome</keyword>
<gene>
    <name evidence="2" type="ORF">HK100_009692</name>
</gene>
<proteinExistence type="predicted"/>
<evidence type="ECO:0008006" key="4">
    <source>
        <dbReference type="Google" id="ProtNLM"/>
    </source>
</evidence>
<feature type="region of interest" description="Disordered" evidence="1">
    <location>
        <begin position="1"/>
        <end position="35"/>
    </location>
</feature>
<comment type="caution">
    <text evidence="2">The sequence shown here is derived from an EMBL/GenBank/DDBJ whole genome shotgun (WGS) entry which is preliminary data.</text>
</comment>
<evidence type="ECO:0000313" key="2">
    <source>
        <dbReference type="EMBL" id="KAJ3127554.1"/>
    </source>
</evidence>
<dbReference type="Gene3D" id="1.20.5.170">
    <property type="match status" value="1"/>
</dbReference>
<dbReference type="EMBL" id="JADGJH010000506">
    <property type="protein sequence ID" value="KAJ3127554.1"/>
    <property type="molecule type" value="Genomic_DNA"/>
</dbReference>
<organism evidence="2 3">
    <name type="scientific">Physocladia obscura</name>
    <dbReference type="NCBI Taxonomy" id="109957"/>
    <lineage>
        <taxon>Eukaryota</taxon>
        <taxon>Fungi</taxon>
        <taxon>Fungi incertae sedis</taxon>
        <taxon>Chytridiomycota</taxon>
        <taxon>Chytridiomycota incertae sedis</taxon>
        <taxon>Chytridiomycetes</taxon>
        <taxon>Chytridiales</taxon>
        <taxon>Chytriomycetaceae</taxon>
        <taxon>Physocladia</taxon>
    </lineage>
</organism>